<accession>A0ACC1BG31</accession>
<protein>
    <submittedName>
        <fullName evidence="1">Uncharacterized protein</fullName>
    </submittedName>
</protein>
<dbReference type="Proteomes" id="UP001164250">
    <property type="component" value="Chromosome 5"/>
</dbReference>
<proteinExistence type="predicted"/>
<gene>
    <name evidence="1" type="ORF">Patl1_27906</name>
</gene>
<keyword evidence="2" id="KW-1185">Reference proteome</keyword>
<comment type="caution">
    <text evidence="1">The sequence shown here is derived from an EMBL/GenBank/DDBJ whole genome shotgun (WGS) entry which is preliminary data.</text>
</comment>
<evidence type="ECO:0000313" key="1">
    <source>
        <dbReference type="EMBL" id="KAJ0097900.1"/>
    </source>
</evidence>
<dbReference type="EMBL" id="CM047901">
    <property type="protein sequence ID" value="KAJ0097900.1"/>
    <property type="molecule type" value="Genomic_DNA"/>
</dbReference>
<name>A0ACC1BG31_9ROSI</name>
<evidence type="ECO:0000313" key="2">
    <source>
        <dbReference type="Proteomes" id="UP001164250"/>
    </source>
</evidence>
<sequence length="248" mass="27846">MPKSGGKRLVYGCWWEINSSYQFGAKLMMKCFILLIFLSFSHITEAPDVEVIINNNFCEALKEILRTVNDTDGCITDWTDPFLSPCFSWSHVTCRNGNVMYLTLYSNGFSGKLSPLLTKLKFLVGLELQNNNLSGALPDYIGSMVHLQSLNLANNKFSGSIPVNWGQLANLKHLDLSSNDLAGKIPMQLFSVKTFNFEVPNIYVFFFLPQILNELLLTAVFSALLEHISLVALVWSSLVCQALLYQVI</sequence>
<reference evidence="2" key="1">
    <citation type="journal article" date="2023" name="G3 (Bethesda)">
        <title>Genome assembly and association tests identify interacting loci associated with vigor, precocity, and sex in interspecific pistachio rootstocks.</title>
        <authorList>
            <person name="Palmer W."/>
            <person name="Jacygrad E."/>
            <person name="Sagayaradj S."/>
            <person name="Cavanaugh K."/>
            <person name="Han R."/>
            <person name="Bertier L."/>
            <person name="Beede B."/>
            <person name="Kafkas S."/>
            <person name="Golino D."/>
            <person name="Preece J."/>
            <person name="Michelmore R."/>
        </authorList>
    </citation>
    <scope>NUCLEOTIDE SEQUENCE [LARGE SCALE GENOMIC DNA]</scope>
</reference>
<organism evidence="1 2">
    <name type="scientific">Pistacia atlantica</name>
    <dbReference type="NCBI Taxonomy" id="434234"/>
    <lineage>
        <taxon>Eukaryota</taxon>
        <taxon>Viridiplantae</taxon>
        <taxon>Streptophyta</taxon>
        <taxon>Embryophyta</taxon>
        <taxon>Tracheophyta</taxon>
        <taxon>Spermatophyta</taxon>
        <taxon>Magnoliopsida</taxon>
        <taxon>eudicotyledons</taxon>
        <taxon>Gunneridae</taxon>
        <taxon>Pentapetalae</taxon>
        <taxon>rosids</taxon>
        <taxon>malvids</taxon>
        <taxon>Sapindales</taxon>
        <taxon>Anacardiaceae</taxon>
        <taxon>Pistacia</taxon>
    </lineage>
</organism>